<evidence type="ECO:0000313" key="3">
    <source>
        <dbReference type="Proteomes" id="UP001153678"/>
    </source>
</evidence>
<feature type="region of interest" description="Disordered" evidence="1">
    <location>
        <begin position="1"/>
        <end position="20"/>
    </location>
</feature>
<proteinExistence type="predicted"/>
<organism evidence="2 3">
    <name type="scientific">Funneliformis geosporum</name>
    <dbReference type="NCBI Taxonomy" id="1117311"/>
    <lineage>
        <taxon>Eukaryota</taxon>
        <taxon>Fungi</taxon>
        <taxon>Fungi incertae sedis</taxon>
        <taxon>Mucoromycota</taxon>
        <taxon>Glomeromycotina</taxon>
        <taxon>Glomeromycetes</taxon>
        <taxon>Glomerales</taxon>
        <taxon>Glomeraceae</taxon>
        <taxon>Funneliformis</taxon>
    </lineage>
</organism>
<evidence type="ECO:0000256" key="1">
    <source>
        <dbReference type="SAM" id="MobiDB-lite"/>
    </source>
</evidence>
<gene>
    <name evidence="2" type="ORF">FWILDA_LOCUS9555</name>
</gene>
<protein>
    <submittedName>
        <fullName evidence="2">8848_t:CDS:1</fullName>
    </submittedName>
</protein>
<evidence type="ECO:0000313" key="2">
    <source>
        <dbReference type="EMBL" id="CAI2180383.1"/>
    </source>
</evidence>
<dbReference type="Proteomes" id="UP001153678">
    <property type="component" value="Unassembled WGS sequence"/>
</dbReference>
<name>A0A9W4SSV8_9GLOM</name>
<sequence length="498" mass="58787">MTTITETNQHKSSITLSSDESNIQITPSHPIKRYREDNRHTCQCAEQQVNDLTLNVNDYSNEKDFREMAARRLLNSSEENCQIELEHRFPNGKMPFPEDHIKSEARNYIIHSRRKFGKKLSDSEYTVNLADDTFKKFSDIIQSQVDDLLYINELRLKKANEDYRQTREQLMAEYVVHLNHNLCGEPEPFDKITSKCTDDIMKNYDQKIKIFPKFITFNNRDTFISTLISKNKEFRIDYDVYLKQYMDDFKKNVDDIYDNVIHEYKLKVNIKLPNIPMSEEELDKLLYFNKDKYHSLFDSDTSALPGQKKTSRAYVQQHKNVLVVRINTEQDNMISYNKDASKECCNKIWDEKVEFIRHKVKNGNYDTLDRFHKDLNTFKNSYRLAASGPAINTIWQRRLKEINSWEANVRRSIMAIPHNGKSVETIYNEIMKSTLIPIDELAKYLGIAWAGSGHYRRTASGYMWVCTRKDVDRRDYLPSYVYDFKSDFKDLIASDPII</sequence>
<dbReference type="Gene3D" id="1.20.1000.10">
    <property type="entry name" value="Guanylate-binding protein, C-terminal domain"/>
    <property type="match status" value="1"/>
</dbReference>
<dbReference type="EMBL" id="CAMKVN010002277">
    <property type="protein sequence ID" value="CAI2180383.1"/>
    <property type="molecule type" value="Genomic_DNA"/>
</dbReference>
<comment type="caution">
    <text evidence="2">The sequence shown here is derived from an EMBL/GenBank/DDBJ whole genome shotgun (WGS) entry which is preliminary data.</text>
</comment>
<feature type="non-terminal residue" evidence="2">
    <location>
        <position position="1"/>
    </location>
</feature>
<accession>A0A9W4SSV8</accession>
<dbReference type="AlphaFoldDB" id="A0A9W4SSV8"/>
<feature type="non-terminal residue" evidence="2">
    <location>
        <position position="498"/>
    </location>
</feature>
<keyword evidence="3" id="KW-1185">Reference proteome</keyword>
<reference evidence="2" key="1">
    <citation type="submission" date="2022-08" db="EMBL/GenBank/DDBJ databases">
        <authorList>
            <person name="Kallberg Y."/>
            <person name="Tangrot J."/>
            <person name="Rosling A."/>
        </authorList>
    </citation>
    <scope>NUCLEOTIDE SEQUENCE</scope>
    <source>
        <strain evidence="2">Wild A</strain>
    </source>
</reference>